<evidence type="ECO:0000256" key="7">
    <source>
        <dbReference type="SAM" id="Phobius"/>
    </source>
</evidence>
<evidence type="ECO:0000256" key="5">
    <source>
        <dbReference type="ARBA" id="ARBA00022989"/>
    </source>
</evidence>
<gene>
    <name evidence="8" type="ORF">IPP15_16630</name>
</gene>
<feature type="transmembrane region" description="Helical" evidence="7">
    <location>
        <begin position="75"/>
        <end position="93"/>
    </location>
</feature>
<name>A0A9D7XRE2_9BACT</name>
<dbReference type="GO" id="GO:0042158">
    <property type="term" value="P:lipoprotein biosynthetic process"/>
    <property type="evidence" value="ECO:0007669"/>
    <property type="project" value="InterPro"/>
</dbReference>
<feature type="transmembrane region" description="Helical" evidence="7">
    <location>
        <begin position="20"/>
        <end position="38"/>
    </location>
</feature>
<reference evidence="8 9" key="1">
    <citation type="submission" date="2020-10" db="EMBL/GenBank/DDBJ databases">
        <title>Connecting structure to function with the recovery of over 1000 high-quality activated sludge metagenome-assembled genomes encoding full-length rRNA genes using long-read sequencing.</title>
        <authorList>
            <person name="Singleton C.M."/>
            <person name="Petriglieri F."/>
            <person name="Kristensen J.M."/>
            <person name="Kirkegaard R.H."/>
            <person name="Michaelsen T.Y."/>
            <person name="Andersen M.H."/>
            <person name="Karst S.M."/>
            <person name="Dueholm M.S."/>
            <person name="Nielsen P.H."/>
            <person name="Albertsen M."/>
        </authorList>
    </citation>
    <scope>NUCLEOTIDE SEQUENCE [LARGE SCALE GENOMIC DNA]</scope>
    <source>
        <strain evidence="8">Ribe_18-Q3-R11-54_MAXAC.273</strain>
    </source>
</reference>
<dbReference type="PANTHER" id="PTHR30589">
    <property type="entry name" value="PROLIPOPROTEIN DIACYLGLYCERYL TRANSFERASE"/>
    <property type="match status" value="1"/>
</dbReference>
<evidence type="ECO:0000313" key="8">
    <source>
        <dbReference type="EMBL" id="MBK9983966.1"/>
    </source>
</evidence>
<dbReference type="InterPro" id="IPR001640">
    <property type="entry name" value="Lgt"/>
</dbReference>
<accession>A0A9D7XRE2</accession>
<sequence length="384" mass="43801">MRPHIYIRLIGIKIHSFHFFGVLGYMLGTLLGVVLASQLNLKPLIVLLMAGIGAATFFLLAFLGKWITRQETIVYYHHEISILLLCTLYLYLIKQPILPYLDITLIGIGTFLAFGRIGCYSVGCCHGKPHKHGVKYGQQHVDTGFTWFYKDIPLLPVQLIESAYVFLTVLISVVLLLNGAIPGTVIIVYTVVYGSMRYALEFLRGDPERPLWHGLSEAQWTTLALTSLTLVMSTINWLPFYSWHWIILLAMMIISLFTIYTSYRHPEYQLFSPPHIRQLAEGLDMLEKTNTHSERGTLVNIYTTQAGLNLSYGVIGTESNKQYFTFSLKNKQIMNKQMAHKMAQLIGLIKNLSGQFTLVEKQNGIYHLIFVKNRLVHQFHSQTL</sequence>
<evidence type="ECO:0000256" key="3">
    <source>
        <dbReference type="ARBA" id="ARBA00022679"/>
    </source>
</evidence>
<proteinExistence type="inferred from homology"/>
<evidence type="ECO:0000313" key="9">
    <source>
        <dbReference type="Proteomes" id="UP000808337"/>
    </source>
</evidence>
<dbReference type="Pfam" id="PF01790">
    <property type="entry name" value="LGT"/>
    <property type="match status" value="1"/>
</dbReference>
<dbReference type="AlphaFoldDB" id="A0A9D7XRE2"/>
<dbReference type="EMBL" id="JADKGY010000029">
    <property type="protein sequence ID" value="MBK9983966.1"/>
    <property type="molecule type" value="Genomic_DNA"/>
</dbReference>
<dbReference type="GO" id="GO:0005886">
    <property type="term" value="C:plasma membrane"/>
    <property type="evidence" value="ECO:0007669"/>
    <property type="project" value="InterPro"/>
</dbReference>
<keyword evidence="4 7" id="KW-0812">Transmembrane</keyword>
<dbReference type="Proteomes" id="UP000808337">
    <property type="component" value="Unassembled WGS sequence"/>
</dbReference>
<keyword evidence="6 7" id="KW-0472">Membrane</keyword>
<keyword evidence="2" id="KW-1003">Cell membrane</keyword>
<comment type="caution">
    <text evidence="8">The sequence shown here is derived from an EMBL/GenBank/DDBJ whole genome shotgun (WGS) entry which is preliminary data.</text>
</comment>
<dbReference type="PANTHER" id="PTHR30589:SF0">
    <property type="entry name" value="PHOSPHATIDYLGLYCEROL--PROLIPOPROTEIN DIACYLGLYCERYL TRANSFERASE"/>
    <property type="match status" value="1"/>
</dbReference>
<evidence type="ECO:0000256" key="6">
    <source>
        <dbReference type="ARBA" id="ARBA00023136"/>
    </source>
</evidence>
<organism evidence="8 9">
    <name type="scientific">Candidatus Opimibacter skivensis</name>
    <dbReference type="NCBI Taxonomy" id="2982028"/>
    <lineage>
        <taxon>Bacteria</taxon>
        <taxon>Pseudomonadati</taxon>
        <taxon>Bacteroidota</taxon>
        <taxon>Saprospiria</taxon>
        <taxon>Saprospirales</taxon>
        <taxon>Saprospiraceae</taxon>
        <taxon>Candidatus Opimibacter</taxon>
    </lineage>
</organism>
<evidence type="ECO:0000256" key="4">
    <source>
        <dbReference type="ARBA" id="ARBA00022692"/>
    </source>
</evidence>
<evidence type="ECO:0000256" key="2">
    <source>
        <dbReference type="ARBA" id="ARBA00022475"/>
    </source>
</evidence>
<comment type="similarity">
    <text evidence="1">Belongs to the Lgt family.</text>
</comment>
<evidence type="ECO:0000256" key="1">
    <source>
        <dbReference type="ARBA" id="ARBA00007150"/>
    </source>
</evidence>
<feature type="transmembrane region" description="Helical" evidence="7">
    <location>
        <begin position="44"/>
        <end position="63"/>
    </location>
</feature>
<dbReference type="GO" id="GO:0008961">
    <property type="term" value="F:phosphatidylglycerol-prolipoprotein diacylglyceryl transferase activity"/>
    <property type="evidence" value="ECO:0007669"/>
    <property type="project" value="InterPro"/>
</dbReference>
<keyword evidence="5 7" id="KW-1133">Transmembrane helix</keyword>
<protein>
    <submittedName>
        <fullName evidence="8">Prolipoprotein diacylglyceryl transferase</fullName>
    </submittedName>
</protein>
<keyword evidence="3 8" id="KW-0808">Transferase</keyword>
<feature type="transmembrane region" description="Helical" evidence="7">
    <location>
        <begin position="163"/>
        <end position="196"/>
    </location>
</feature>
<feature type="transmembrane region" description="Helical" evidence="7">
    <location>
        <begin position="243"/>
        <end position="263"/>
    </location>
</feature>